<dbReference type="Proteomes" id="UP001203297">
    <property type="component" value="Unassembled WGS sequence"/>
</dbReference>
<evidence type="ECO:0000256" key="1">
    <source>
        <dbReference type="SAM" id="MobiDB-lite"/>
    </source>
</evidence>
<reference evidence="2" key="1">
    <citation type="journal article" date="2022" name="New Phytol.">
        <title>Evolutionary transition to the ectomycorrhizal habit in the genomes of a hyperdiverse lineage of mushroom-forming fungi.</title>
        <authorList>
            <person name="Looney B."/>
            <person name="Miyauchi S."/>
            <person name="Morin E."/>
            <person name="Drula E."/>
            <person name="Courty P.E."/>
            <person name="Kohler A."/>
            <person name="Kuo A."/>
            <person name="LaButti K."/>
            <person name="Pangilinan J."/>
            <person name="Lipzen A."/>
            <person name="Riley R."/>
            <person name="Andreopoulos W."/>
            <person name="He G."/>
            <person name="Johnson J."/>
            <person name="Nolan M."/>
            <person name="Tritt A."/>
            <person name="Barry K.W."/>
            <person name="Grigoriev I.V."/>
            <person name="Nagy L.G."/>
            <person name="Hibbett D."/>
            <person name="Henrissat B."/>
            <person name="Matheny P.B."/>
            <person name="Labbe J."/>
            <person name="Martin F.M."/>
        </authorList>
    </citation>
    <scope>NUCLEOTIDE SEQUENCE</scope>
    <source>
        <strain evidence="2">BPL690</strain>
    </source>
</reference>
<feature type="region of interest" description="Disordered" evidence="1">
    <location>
        <begin position="302"/>
        <end position="348"/>
    </location>
</feature>
<evidence type="ECO:0000313" key="3">
    <source>
        <dbReference type="Proteomes" id="UP001203297"/>
    </source>
</evidence>
<protein>
    <submittedName>
        <fullName evidence="2">Uncharacterized protein</fullName>
    </submittedName>
</protein>
<comment type="caution">
    <text evidence="2">The sequence shown here is derived from an EMBL/GenBank/DDBJ whole genome shotgun (WGS) entry which is preliminary data.</text>
</comment>
<accession>A0AAD4M0S7</accession>
<dbReference type="AlphaFoldDB" id="A0AAD4M0S7"/>
<proteinExistence type="predicted"/>
<name>A0AAD4M0S7_9AGAM</name>
<dbReference type="EMBL" id="WTXG01000059">
    <property type="protein sequence ID" value="KAI0295349.1"/>
    <property type="molecule type" value="Genomic_DNA"/>
</dbReference>
<keyword evidence="3" id="KW-1185">Reference proteome</keyword>
<evidence type="ECO:0000313" key="2">
    <source>
        <dbReference type="EMBL" id="KAI0295349.1"/>
    </source>
</evidence>
<feature type="region of interest" description="Disordered" evidence="1">
    <location>
        <begin position="370"/>
        <end position="395"/>
    </location>
</feature>
<organism evidence="2 3">
    <name type="scientific">Multifurca ochricompacta</name>
    <dbReference type="NCBI Taxonomy" id="376703"/>
    <lineage>
        <taxon>Eukaryota</taxon>
        <taxon>Fungi</taxon>
        <taxon>Dikarya</taxon>
        <taxon>Basidiomycota</taxon>
        <taxon>Agaricomycotina</taxon>
        <taxon>Agaricomycetes</taxon>
        <taxon>Russulales</taxon>
        <taxon>Russulaceae</taxon>
        <taxon>Multifurca</taxon>
    </lineage>
</organism>
<sequence>MSLSASELSWASYEKWQESARLNKYNLYEIPTVVTLFETFLNDIKYPRCIKDTKFIDLVSLHENKKVAQWIFADDGARYTHWVSHLKDDQLEDNDPYELEHYRHILLHCWDFHRHSSSNEAELRMGTDSLISSAFALRLKGKHHLRKGPVLACTPWTAKADVIMSMVLPFDWVQFLMDLQNPVFSSEANWEPNRVVTFAVEAKSKDHVSASRQLAMYLCSAQHQRRALGFEDGPLFGATVVGSILTMYISTWSDGEVDVSPGEPKFKLDNVSGFIICYMFLCRVADHSANEVENMIRKWETKGGKEDIKQQNRDAIRSPWRLQSSPRSQGDSESREMEDGVDDEPALNAAHSLVRANLRALEEYDKSHMNLVGLPPSKDIRSWARNSSGGGVDAS</sequence>
<gene>
    <name evidence="2" type="ORF">B0F90DRAFT_1927531</name>
</gene>
<feature type="compositionally biased region" description="Basic and acidic residues" evidence="1">
    <location>
        <begin position="302"/>
        <end position="316"/>
    </location>
</feature>